<evidence type="ECO:0000313" key="2">
    <source>
        <dbReference type="Proteomes" id="UP000252985"/>
    </source>
</evidence>
<dbReference type="GeneID" id="37289060"/>
<geneLocation type="plasmid" evidence="2">
    <name>pcba1112-02</name>
</geneLocation>
<gene>
    <name evidence="1" type="ORF">DU484_18740</name>
</gene>
<dbReference type="Proteomes" id="UP000252985">
    <property type="component" value="Plasmid pCBA1112-02"/>
</dbReference>
<reference evidence="1 2" key="1">
    <citation type="submission" date="2018-07" db="EMBL/GenBank/DDBJ databases">
        <title>Genome sequences of Haloplanus sp. CBA1112.</title>
        <authorList>
            <person name="Kim Y.B."/>
            <person name="Roh S.W."/>
        </authorList>
    </citation>
    <scope>NUCLEOTIDE SEQUENCE [LARGE SCALE GENOMIC DNA]</scope>
    <source>
        <strain evidence="1 2">CBA1112</strain>
        <plasmid evidence="2">pcba1112-02</plasmid>
    </source>
</reference>
<dbReference type="EMBL" id="CP031149">
    <property type="protein sequence ID" value="AXG11951.1"/>
    <property type="molecule type" value="Genomic_DNA"/>
</dbReference>
<name>A0A345EIC9_9EURY</name>
<keyword evidence="1" id="KW-0614">Plasmid</keyword>
<protein>
    <submittedName>
        <fullName evidence="1">Uncharacterized protein</fullName>
    </submittedName>
</protein>
<sequence>MCPDASDFPRRYDQYRDSSGSWTFDIAEYEDDLEPLIPGSTSSDSTPEEAYQMAVYLEGFIERQQRTSNWSDEALDRFEAFESTLEVEAVATALREIAEDNGS</sequence>
<proteinExistence type="predicted"/>
<organism evidence="1 2">
    <name type="scientific">Haloplanus rubicundus</name>
    <dbReference type="NCBI Taxonomy" id="1547898"/>
    <lineage>
        <taxon>Archaea</taxon>
        <taxon>Methanobacteriati</taxon>
        <taxon>Methanobacteriota</taxon>
        <taxon>Stenosarchaea group</taxon>
        <taxon>Halobacteria</taxon>
        <taxon>Halobacteriales</taxon>
        <taxon>Haloferacaceae</taxon>
        <taxon>Haloplanus</taxon>
    </lineage>
</organism>
<dbReference type="AlphaFoldDB" id="A0A345EIC9"/>
<evidence type="ECO:0000313" key="1">
    <source>
        <dbReference type="EMBL" id="AXG11951.1"/>
    </source>
</evidence>
<accession>A0A345EIC9</accession>
<dbReference type="KEGG" id="haq:DU484_18740"/>
<dbReference type="RefSeq" id="WP_114606856.1">
    <property type="nucleotide sequence ID" value="NZ_CP031149.1"/>
</dbReference>